<feature type="region of interest" description="Disordered" evidence="5">
    <location>
        <begin position="454"/>
        <end position="508"/>
    </location>
</feature>
<dbReference type="InterPro" id="IPR013783">
    <property type="entry name" value="Ig-like_fold"/>
</dbReference>
<evidence type="ECO:0000313" key="9">
    <source>
        <dbReference type="Proteomes" id="UP000198323"/>
    </source>
</evidence>
<dbReference type="FunFam" id="2.60.40.10:FF:000295">
    <property type="entry name" value="Tyrosine-protein phosphatase non-receptor type substrate 1"/>
    <property type="match status" value="1"/>
</dbReference>
<dbReference type="PROSITE" id="PS50835">
    <property type="entry name" value="IG_LIKE"/>
    <property type="match status" value="3"/>
</dbReference>
<sequence length="508" mass="55310">RDLRSFASSPGVGAQSYADFNLLQPQGPVVVTTGETLTLNCTVSGWGPVGPVKWLKGWGDGNETIYDQKGSFPPRVMRVVEESSTDFTIRITNVRIEDAGTYYCVKFRKDTFGDVPFQRGEGTEVLVYARPSELAMSGPSRRGVPGQSVPFTCSTRGFFPRDIQLEWLKNGTPVQAEPPLISPEMPNSSYHVSSTVQVTLREIDIRSELTCKVQHTTLAAPLTRTYALGRALRVPPSVSVAAAPPGAVEANKTVNFTCRVQGFYPGAVSVSWLENGTEMNAGSTPQPTETSRGLFELKSTVTVQAGEEKNGSRFTCRVLHEDQEPIFSTGTLRVAATAQWDPSDSSTGDSKNLIYAAVGVVCTVLVLLVIAILYLIWTKQSKGKDKETTCVAWGAAAEVKSELHEPEKSSGTTTTQESDPNNLTYADLNFAKEKKSIRRIIELSQQSEYACIQGSSNSSSSSSQQPTSSDNLTYADLDMVHLSKAPRRPPPRPEESSSEYASVQIQRQ</sequence>
<keyword evidence="4" id="KW-0393">Immunoglobulin domain</keyword>
<gene>
    <name evidence="8" type="ORF">ASZ78_005511</name>
</gene>
<dbReference type="SMART" id="SM00409">
    <property type="entry name" value="IG"/>
    <property type="match status" value="3"/>
</dbReference>
<keyword evidence="6" id="KW-0472">Membrane</keyword>
<feature type="region of interest" description="Disordered" evidence="5">
    <location>
        <begin position="401"/>
        <end position="423"/>
    </location>
</feature>
<feature type="domain" description="Ig-like" evidence="7">
    <location>
        <begin position="10"/>
        <end position="104"/>
    </location>
</feature>
<keyword evidence="9" id="KW-1185">Reference proteome</keyword>
<keyword evidence="1" id="KW-0732">Signal</keyword>
<dbReference type="OrthoDB" id="6370831at2759"/>
<evidence type="ECO:0000313" key="8">
    <source>
        <dbReference type="EMBL" id="OXB67829.1"/>
    </source>
</evidence>
<organism evidence="8 9">
    <name type="scientific">Callipepla squamata</name>
    <name type="common">Scaled quail</name>
    <dbReference type="NCBI Taxonomy" id="9009"/>
    <lineage>
        <taxon>Eukaryota</taxon>
        <taxon>Metazoa</taxon>
        <taxon>Chordata</taxon>
        <taxon>Craniata</taxon>
        <taxon>Vertebrata</taxon>
        <taxon>Euteleostomi</taxon>
        <taxon>Archelosauria</taxon>
        <taxon>Archosauria</taxon>
        <taxon>Dinosauria</taxon>
        <taxon>Saurischia</taxon>
        <taxon>Theropoda</taxon>
        <taxon>Coelurosauria</taxon>
        <taxon>Aves</taxon>
        <taxon>Neognathae</taxon>
        <taxon>Galloanserae</taxon>
        <taxon>Galliformes</taxon>
        <taxon>Odontophoridae</taxon>
        <taxon>Callipepla</taxon>
    </lineage>
</organism>
<dbReference type="InterPro" id="IPR036179">
    <property type="entry name" value="Ig-like_dom_sf"/>
</dbReference>
<dbReference type="InterPro" id="IPR003599">
    <property type="entry name" value="Ig_sub"/>
</dbReference>
<keyword evidence="2" id="KW-1015">Disulfide bond</keyword>
<dbReference type="SMART" id="SM00406">
    <property type="entry name" value="IGv"/>
    <property type="match status" value="1"/>
</dbReference>
<accession>A0A226NKN9</accession>
<evidence type="ECO:0000256" key="6">
    <source>
        <dbReference type="SAM" id="Phobius"/>
    </source>
</evidence>
<dbReference type="EMBL" id="MCFN01000030">
    <property type="protein sequence ID" value="OXB67829.1"/>
    <property type="molecule type" value="Genomic_DNA"/>
</dbReference>
<keyword evidence="3" id="KW-0325">Glycoprotein</keyword>
<name>A0A226NKN9_CALSU</name>
<keyword evidence="6" id="KW-1133">Transmembrane helix</keyword>
<reference evidence="8 9" key="1">
    <citation type="submission" date="2016-07" db="EMBL/GenBank/DDBJ databases">
        <title>Disparate Historic Effective Population Sizes Predicted by Modern Levels of Genome Diversity for the Scaled Quail (Callipepla squamata) and the Northern Bobwhite (Colinus virginianus): Inferences from First and Second Generation Draft Genome Assemblies for Sympatric New World Quail.</title>
        <authorList>
            <person name="Oldeschulte D.L."/>
            <person name="Halley Y.A."/>
            <person name="Bhattarai E.K."/>
            <person name="Brashear W.A."/>
            <person name="Hill J."/>
            <person name="Metz R.P."/>
            <person name="Johnson C.D."/>
            <person name="Rollins D."/>
            <person name="Peterson M.J."/>
            <person name="Bickhart D.M."/>
            <person name="Decker J.E."/>
            <person name="Seabury C.M."/>
        </authorList>
    </citation>
    <scope>NUCLEOTIDE SEQUENCE [LARGE SCALE GENOMIC DNA]</scope>
    <source>
        <strain evidence="8 9">Texas</strain>
        <tissue evidence="8">Leg muscle</tissue>
    </source>
</reference>
<evidence type="ECO:0000256" key="4">
    <source>
        <dbReference type="ARBA" id="ARBA00023319"/>
    </source>
</evidence>
<dbReference type="InterPro" id="IPR013106">
    <property type="entry name" value="Ig_V-set"/>
</dbReference>
<proteinExistence type="predicted"/>
<feature type="transmembrane region" description="Helical" evidence="6">
    <location>
        <begin position="353"/>
        <end position="377"/>
    </location>
</feature>
<protein>
    <recommendedName>
        <fullName evidence="7">Ig-like domain-containing protein</fullName>
    </recommendedName>
</protein>
<evidence type="ECO:0000256" key="2">
    <source>
        <dbReference type="ARBA" id="ARBA00023157"/>
    </source>
</evidence>
<keyword evidence="6" id="KW-0812">Transmembrane</keyword>
<comment type="caution">
    <text evidence="8">The sequence shown here is derived from an EMBL/GenBank/DDBJ whole genome shotgun (WGS) entry which is preliminary data.</text>
</comment>
<dbReference type="SMART" id="SM00407">
    <property type="entry name" value="IGc1"/>
    <property type="match status" value="2"/>
</dbReference>
<evidence type="ECO:0000256" key="1">
    <source>
        <dbReference type="ARBA" id="ARBA00022729"/>
    </source>
</evidence>
<dbReference type="Gene3D" id="2.60.40.10">
    <property type="entry name" value="Immunoglobulins"/>
    <property type="match status" value="3"/>
</dbReference>
<dbReference type="STRING" id="9009.A0A226NKN9"/>
<feature type="compositionally biased region" description="Polar residues" evidence="5">
    <location>
        <begin position="409"/>
        <end position="423"/>
    </location>
</feature>
<feature type="domain" description="Ig-like" evidence="7">
    <location>
        <begin position="131"/>
        <end position="223"/>
    </location>
</feature>
<feature type="compositionally biased region" description="Low complexity" evidence="5">
    <location>
        <begin position="454"/>
        <end position="469"/>
    </location>
</feature>
<dbReference type="InterPro" id="IPR003597">
    <property type="entry name" value="Ig_C1-set"/>
</dbReference>
<feature type="non-terminal residue" evidence="8">
    <location>
        <position position="1"/>
    </location>
</feature>
<dbReference type="InterPro" id="IPR007110">
    <property type="entry name" value="Ig-like_dom"/>
</dbReference>
<evidence type="ECO:0000256" key="5">
    <source>
        <dbReference type="SAM" id="MobiDB-lite"/>
    </source>
</evidence>
<dbReference type="Pfam" id="PF07686">
    <property type="entry name" value="V-set"/>
    <property type="match status" value="1"/>
</dbReference>
<dbReference type="PANTHER" id="PTHR19971">
    <property type="entry name" value="SIGNAL-REGULATORY PROTEIN BETA"/>
    <property type="match status" value="1"/>
</dbReference>
<evidence type="ECO:0000256" key="3">
    <source>
        <dbReference type="ARBA" id="ARBA00023180"/>
    </source>
</evidence>
<dbReference type="Proteomes" id="UP000198323">
    <property type="component" value="Unassembled WGS sequence"/>
</dbReference>
<dbReference type="SUPFAM" id="SSF48726">
    <property type="entry name" value="Immunoglobulin"/>
    <property type="match status" value="3"/>
</dbReference>
<dbReference type="InterPro" id="IPR051755">
    <property type="entry name" value="Ig-like_CS_Receptor"/>
</dbReference>
<dbReference type="Pfam" id="PF07654">
    <property type="entry name" value="C1-set"/>
    <property type="match status" value="2"/>
</dbReference>
<evidence type="ECO:0000259" key="7">
    <source>
        <dbReference type="PROSITE" id="PS50835"/>
    </source>
</evidence>
<dbReference type="AlphaFoldDB" id="A0A226NKN9"/>
<feature type="domain" description="Ig-like" evidence="7">
    <location>
        <begin position="236"/>
        <end position="328"/>
    </location>
</feature>